<sequence>MYPHQPVSYAIVPLLILTALSLLNSPSLYDFSESYKMDTVSPLPACTAPEAPPQLEKLPFSDTRYYSMYPHQQFSYAAAVVPSYSISPDSIATLLLDSPDFYNTESSEDQEYLAPLSW</sequence>
<organism evidence="1 2">
    <name type="scientific">Mythimna loreyi</name>
    <dbReference type="NCBI Taxonomy" id="667449"/>
    <lineage>
        <taxon>Eukaryota</taxon>
        <taxon>Metazoa</taxon>
        <taxon>Ecdysozoa</taxon>
        <taxon>Arthropoda</taxon>
        <taxon>Hexapoda</taxon>
        <taxon>Insecta</taxon>
        <taxon>Pterygota</taxon>
        <taxon>Neoptera</taxon>
        <taxon>Endopterygota</taxon>
        <taxon>Lepidoptera</taxon>
        <taxon>Glossata</taxon>
        <taxon>Ditrysia</taxon>
        <taxon>Noctuoidea</taxon>
        <taxon>Noctuidae</taxon>
        <taxon>Noctuinae</taxon>
        <taxon>Hadenini</taxon>
        <taxon>Mythimna</taxon>
    </lineage>
</organism>
<reference evidence="1" key="1">
    <citation type="submission" date="2023-03" db="EMBL/GenBank/DDBJ databases">
        <title>Chromosome-level genomes of two armyworms, Mythimna separata and Mythimna loreyi, provide insights into the biosynthesis and reception of sex pheromones.</title>
        <authorList>
            <person name="Zhao H."/>
        </authorList>
    </citation>
    <scope>NUCLEOTIDE SEQUENCE</scope>
    <source>
        <strain evidence="1">BeijingLab</strain>
    </source>
</reference>
<evidence type="ECO:0000313" key="2">
    <source>
        <dbReference type="Proteomes" id="UP001231649"/>
    </source>
</evidence>
<accession>A0ACC2QK20</accession>
<gene>
    <name evidence="1" type="ORF">PYW08_011481</name>
</gene>
<dbReference type="Proteomes" id="UP001231649">
    <property type="component" value="Chromosome 3"/>
</dbReference>
<comment type="caution">
    <text evidence="1">The sequence shown here is derived from an EMBL/GenBank/DDBJ whole genome shotgun (WGS) entry which is preliminary data.</text>
</comment>
<protein>
    <submittedName>
        <fullName evidence="1">Uncharacterized protein</fullName>
    </submittedName>
</protein>
<keyword evidence="2" id="KW-1185">Reference proteome</keyword>
<proteinExistence type="predicted"/>
<name>A0ACC2QK20_9NEOP</name>
<evidence type="ECO:0000313" key="1">
    <source>
        <dbReference type="EMBL" id="KAJ8719306.1"/>
    </source>
</evidence>
<dbReference type="EMBL" id="CM056779">
    <property type="protein sequence ID" value="KAJ8719306.1"/>
    <property type="molecule type" value="Genomic_DNA"/>
</dbReference>